<keyword evidence="3" id="KW-1185">Reference proteome</keyword>
<protein>
    <submittedName>
        <fullName evidence="2">PAS domain-containing protein</fullName>
    </submittedName>
</protein>
<dbReference type="Gene3D" id="3.30.450.20">
    <property type="entry name" value="PAS domain"/>
    <property type="match status" value="1"/>
</dbReference>
<dbReference type="NCBIfam" id="TIGR00229">
    <property type="entry name" value="sensory_box"/>
    <property type="match status" value="1"/>
</dbReference>
<accession>A0ABY4A626</accession>
<evidence type="ECO:0000313" key="3">
    <source>
        <dbReference type="Proteomes" id="UP000831532"/>
    </source>
</evidence>
<dbReference type="EMBL" id="CP063361">
    <property type="protein sequence ID" value="UOD29006.1"/>
    <property type="molecule type" value="Genomic_DNA"/>
</dbReference>
<proteinExistence type="predicted"/>
<dbReference type="InterPro" id="IPR013767">
    <property type="entry name" value="PAS_fold"/>
</dbReference>
<feature type="domain" description="PAS" evidence="1">
    <location>
        <begin position="14"/>
        <end position="63"/>
    </location>
</feature>
<gene>
    <name evidence="2" type="ORF">INH39_26815</name>
</gene>
<organism evidence="2 3">
    <name type="scientific">Massilia violaceinigra</name>
    <dbReference type="NCBI Taxonomy" id="2045208"/>
    <lineage>
        <taxon>Bacteria</taxon>
        <taxon>Pseudomonadati</taxon>
        <taxon>Pseudomonadota</taxon>
        <taxon>Betaproteobacteria</taxon>
        <taxon>Burkholderiales</taxon>
        <taxon>Oxalobacteraceae</taxon>
        <taxon>Telluria group</taxon>
        <taxon>Massilia</taxon>
    </lineage>
</organism>
<evidence type="ECO:0000259" key="1">
    <source>
        <dbReference type="PROSITE" id="PS50112"/>
    </source>
</evidence>
<dbReference type="SUPFAM" id="SSF55785">
    <property type="entry name" value="PYP-like sensor domain (PAS domain)"/>
    <property type="match status" value="1"/>
</dbReference>
<dbReference type="Pfam" id="PF00989">
    <property type="entry name" value="PAS"/>
    <property type="match status" value="1"/>
</dbReference>
<dbReference type="Proteomes" id="UP000831532">
    <property type="component" value="Chromosome"/>
</dbReference>
<name>A0ABY4A626_9BURK</name>
<reference evidence="2 3" key="1">
    <citation type="submission" date="2020-10" db="EMBL/GenBank/DDBJ databases">
        <title>Genome analysis of Massilia species.</title>
        <authorList>
            <person name="Jung D.-H."/>
        </authorList>
    </citation>
    <scope>NUCLEOTIDE SEQUENCE [LARGE SCALE GENOMIC DNA]</scope>
    <source>
        <strain evidence="3">sipir</strain>
    </source>
</reference>
<sequence length="63" mass="6678">MNSAQAPYQFPASLQPLLLQALTQLANATFITDAAGRSVWANAAFCTLSGYALDEITGRTPAF</sequence>
<evidence type="ECO:0000313" key="2">
    <source>
        <dbReference type="EMBL" id="UOD29006.1"/>
    </source>
</evidence>
<dbReference type="InterPro" id="IPR035965">
    <property type="entry name" value="PAS-like_dom_sf"/>
</dbReference>
<dbReference type="InterPro" id="IPR000014">
    <property type="entry name" value="PAS"/>
</dbReference>
<dbReference type="RefSeq" id="WP_243490202.1">
    <property type="nucleotide sequence ID" value="NZ_CP063361.1"/>
</dbReference>
<dbReference type="PROSITE" id="PS50112">
    <property type="entry name" value="PAS"/>
    <property type="match status" value="1"/>
</dbReference>